<organism evidence="1 2">
    <name type="scientific">Melastoma candidum</name>
    <dbReference type="NCBI Taxonomy" id="119954"/>
    <lineage>
        <taxon>Eukaryota</taxon>
        <taxon>Viridiplantae</taxon>
        <taxon>Streptophyta</taxon>
        <taxon>Embryophyta</taxon>
        <taxon>Tracheophyta</taxon>
        <taxon>Spermatophyta</taxon>
        <taxon>Magnoliopsida</taxon>
        <taxon>eudicotyledons</taxon>
        <taxon>Gunneridae</taxon>
        <taxon>Pentapetalae</taxon>
        <taxon>rosids</taxon>
        <taxon>malvids</taxon>
        <taxon>Myrtales</taxon>
        <taxon>Melastomataceae</taxon>
        <taxon>Melastomatoideae</taxon>
        <taxon>Melastomateae</taxon>
        <taxon>Melastoma</taxon>
    </lineage>
</organism>
<evidence type="ECO:0000313" key="2">
    <source>
        <dbReference type="Proteomes" id="UP001057402"/>
    </source>
</evidence>
<accession>A0ACB9S667</accession>
<gene>
    <name evidence="1" type="ORF">MLD38_004741</name>
</gene>
<dbReference type="Proteomes" id="UP001057402">
    <property type="component" value="Chromosome 2"/>
</dbReference>
<reference evidence="2" key="1">
    <citation type="journal article" date="2023" name="Front. Plant Sci.">
        <title>Chromosomal-level genome assembly of Melastoma candidum provides insights into trichome evolution.</title>
        <authorList>
            <person name="Zhong Y."/>
            <person name="Wu W."/>
            <person name="Sun C."/>
            <person name="Zou P."/>
            <person name="Liu Y."/>
            <person name="Dai S."/>
            <person name="Zhou R."/>
        </authorList>
    </citation>
    <scope>NUCLEOTIDE SEQUENCE [LARGE SCALE GENOMIC DNA]</scope>
</reference>
<proteinExistence type="predicted"/>
<name>A0ACB9S667_9MYRT</name>
<evidence type="ECO:0000313" key="1">
    <source>
        <dbReference type="EMBL" id="KAI4386850.1"/>
    </source>
</evidence>
<keyword evidence="2" id="KW-1185">Reference proteome</keyword>
<protein>
    <submittedName>
        <fullName evidence="1">Uncharacterized protein</fullName>
    </submittedName>
</protein>
<sequence>MASSSSSSSANGSSKCHVRSVSLPSRSHPTTCSIEDALHRLKNFDTQNMSSFKSVSCGLAKLEDLYICMTDLLDMASTQQILRRQVTCSNALLDSSVHQLDVCGIARDLISQVKEYVQLLQSVLRRRKGDQGMSNILTEYENFRNKARKTAKRLSLATKQIKNNAVVMSQSDQEPESSAVTRALTEVDELTAKIFQSVLCPFLNPFSGTKQSRWSSISRLVHRGTVACEEKPENLDDIKHVDGAIRTLTRHNMGDIEADKTRLQEVESNINGLELALESMFRHLVRTRASLLNIVSQ</sequence>
<comment type="caution">
    <text evidence="1">The sequence shown here is derived from an EMBL/GenBank/DDBJ whole genome shotgun (WGS) entry which is preliminary data.</text>
</comment>
<dbReference type="EMBL" id="CM042881">
    <property type="protein sequence ID" value="KAI4386850.1"/>
    <property type="molecule type" value="Genomic_DNA"/>
</dbReference>